<comment type="caution">
    <text evidence="2">The sequence shown here is derived from an EMBL/GenBank/DDBJ whole genome shotgun (WGS) entry which is preliminary data.</text>
</comment>
<dbReference type="AlphaFoldDB" id="A0A4C1WVE3"/>
<evidence type="ECO:0000256" key="1">
    <source>
        <dbReference type="SAM" id="MobiDB-lite"/>
    </source>
</evidence>
<dbReference type="EMBL" id="BGZK01000655">
    <property type="protein sequence ID" value="GBP54850.1"/>
    <property type="molecule type" value="Genomic_DNA"/>
</dbReference>
<protein>
    <submittedName>
        <fullName evidence="2">Uncharacterized protein</fullName>
    </submittedName>
</protein>
<organism evidence="2 3">
    <name type="scientific">Eumeta variegata</name>
    <name type="common">Bagworm moth</name>
    <name type="synonym">Eumeta japonica</name>
    <dbReference type="NCBI Taxonomy" id="151549"/>
    <lineage>
        <taxon>Eukaryota</taxon>
        <taxon>Metazoa</taxon>
        <taxon>Ecdysozoa</taxon>
        <taxon>Arthropoda</taxon>
        <taxon>Hexapoda</taxon>
        <taxon>Insecta</taxon>
        <taxon>Pterygota</taxon>
        <taxon>Neoptera</taxon>
        <taxon>Endopterygota</taxon>
        <taxon>Lepidoptera</taxon>
        <taxon>Glossata</taxon>
        <taxon>Ditrysia</taxon>
        <taxon>Tineoidea</taxon>
        <taxon>Psychidae</taxon>
        <taxon>Oiketicinae</taxon>
        <taxon>Eumeta</taxon>
    </lineage>
</organism>
<proteinExistence type="predicted"/>
<gene>
    <name evidence="2" type="ORF">EVAR_87924_1</name>
</gene>
<evidence type="ECO:0000313" key="2">
    <source>
        <dbReference type="EMBL" id="GBP54850.1"/>
    </source>
</evidence>
<accession>A0A4C1WVE3</accession>
<dbReference type="Proteomes" id="UP000299102">
    <property type="component" value="Unassembled WGS sequence"/>
</dbReference>
<sequence length="108" mass="12389">MHVRYKIIFARSQDLQMIITRVLYVENSNATVYPYRRQRAKYCVVTVTLRRGVGDQTVQRADGRGGGRGAAPPAESARRRHRHTPSLLFIEIEYIFDASLSNVRLGRI</sequence>
<reference evidence="2 3" key="1">
    <citation type="journal article" date="2019" name="Commun. Biol.">
        <title>The bagworm genome reveals a unique fibroin gene that provides high tensile strength.</title>
        <authorList>
            <person name="Kono N."/>
            <person name="Nakamura H."/>
            <person name="Ohtoshi R."/>
            <person name="Tomita M."/>
            <person name="Numata K."/>
            <person name="Arakawa K."/>
        </authorList>
    </citation>
    <scope>NUCLEOTIDE SEQUENCE [LARGE SCALE GENOMIC DNA]</scope>
</reference>
<keyword evidence="3" id="KW-1185">Reference proteome</keyword>
<evidence type="ECO:0000313" key="3">
    <source>
        <dbReference type="Proteomes" id="UP000299102"/>
    </source>
</evidence>
<feature type="region of interest" description="Disordered" evidence="1">
    <location>
        <begin position="56"/>
        <end position="82"/>
    </location>
</feature>
<name>A0A4C1WVE3_EUMVA</name>